<keyword evidence="2" id="KW-0479">Metal-binding</keyword>
<keyword evidence="7" id="KW-0645">Protease</keyword>
<gene>
    <name evidence="7" type="ORF">QOZ93_002125</name>
</gene>
<dbReference type="EC" id="3.4.11.4" evidence="7"/>
<keyword evidence="7" id="KW-0031">Aminopeptidase</keyword>
<dbReference type="Pfam" id="PF07687">
    <property type="entry name" value="M20_dimer"/>
    <property type="match status" value="1"/>
</dbReference>
<evidence type="ECO:0000259" key="6">
    <source>
        <dbReference type="Pfam" id="PF07687"/>
    </source>
</evidence>
<reference evidence="7 8" key="1">
    <citation type="submission" date="2023-07" db="EMBL/GenBank/DDBJ databases">
        <title>Genomic Encyclopedia of Type Strains, Phase IV (KMG-IV): sequencing the most valuable type-strain genomes for metagenomic binning, comparative biology and taxonomic classification.</title>
        <authorList>
            <person name="Goeker M."/>
        </authorList>
    </citation>
    <scope>NUCLEOTIDE SEQUENCE [LARGE SCALE GENOMIC DNA]</scope>
    <source>
        <strain evidence="7 8">DSM 1400</strain>
    </source>
</reference>
<dbReference type="Gene3D" id="3.30.70.360">
    <property type="match status" value="1"/>
</dbReference>
<evidence type="ECO:0000313" key="8">
    <source>
        <dbReference type="Proteomes" id="UP001224418"/>
    </source>
</evidence>
<evidence type="ECO:0000256" key="5">
    <source>
        <dbReference type="PIRNR" id="PIRNR001123"/>
    </source>
</evidence>
<dbReference type="SUPFAM" id="SSF53187">
    <property type="entry name" value="Zn-dependent exopeptidases"/>
    <property type="match status" value="1"/>
</dbReference>
<name>A0ABU0JTF4_HATLI</name>
<sequence length="369" mass="40296">MNVNKERLLRNLLEIIKIDSESLNEKTMVQWVEDYFKKRGVEIYKDNCGKQFGGNGSNILVHIKGKVKGEAICFAAHLDTVVPGKNIEPVIEKNIMKSAGDTILAGDDKGGIAAILEAIECIKENKIPHRDIYVLFTVCEEIGMLGAKRFDVSKLETKNVVIVDAAGPAGIIAYAAPAKDDLKIKFIGKKAHAGIEPEKGINAVYIASKAINNMTLGRIDEITTANIGRIEGGGPTNVVTDEVIVTLEVRSHSLEKLDALVNSIKEACHNSAKEFSGRVEIEVNRDYPTLSLNKESFIFRHCIDSYKKEGIEPNAVIIGGGSDANILAGKGFDCAIISCGMDKVHTVDETLNLDDVYKTAEVLKRMIQE</sequence>
<dbReference type="SUPFAM" id="SSF55031">
    <property type="entry name" value="Bacterial exopeptidase dimerisation domain"/>
    <property type="match status" value="1"/>
</dbReference>
<comment type="cofactor">
    <cofactor evidence="1">
        <name>Zn(2+)</name>
        <dbReference type="ChEBI" id="CHEBI:29105"/>
    </cofactor>
</comment>
<dbReference type="Proteomes" id="UP001224418">
    <property type="component" value="Unassembled WGS sequence"/>
</dbReference>
<evidence type="ECO:0000256" key="2">
    <source>
        <dbReference type="ARBA" id="ARBA00022723"/>
    </source>
</evidence>
<keyword evidence="3 7" id="KW-0378">Hydrolase</keyword>
<dbReference type="EMBL" id="JAUSWN010000018">
    <property type="protein sequence ID" value="MDQ0480377.1"/>
    <property type="molecule type" value="Genomic_DNA"/>
</dbReference>
<accession>A0ABU0JTF4</accession>
<dbReference type="InterPro" id="IPR008007">
    <property type="entry name" value="Peptidase_M42"/>
</dbReference>
<dbReference type="InterPro" id="IPR011650">
    <property type="entry name" value="Peptidase_M20_dimer"/>
</dbReference>
<feature type="domain" description="Peptidase M20 dimerisation" evidence="6">
    <location>
        <begin position="182"/>
        <end position="274"/>
    </location>
</feature>
<dbReference type="PANTHER" id="PTHR42994:SF2">
    <property type="entry name" value="PEPTIDASE"/>
    <property type="match status" value="1"/>
</dbReference>
<evidence type="ECO:0000256" key="3">
    <source>
        <dbReference type="ARBA" id="ARBA00022801"/>
    </source>
</evidence>
<evidence type="ECO:0000313" key="7">
    <source>
        <dbReference type="EMBL" id="MDQ0480377.1"/>
    </source>
</evidence>
<proteinExistence type="inferred from homology"/>
<protein>
    <submittedName>
        <fullName evidence="7">Tripeptide aminopeptidase</fullName>
        <ecNumber evidence="7">3.4.11.4</ecNumber>
    </submittedName>
</protein>
<dbReference type="Gene3D" id="3.40.630.10">
    <property type="entry name" value="Zn peptidases"/>
    <property type="match status" value="1"/>
</dbReference>
<comment type="caution">
    <text evidence="7">The sequence shown here is derived from an EMBL/GenBank/DDBJ whole genome shotgun (WGS) entry which is preliminary data.</text>
</comment>
<keyword evidence="4" id="KW-0862">Zinc</keyword>
<evidence type="ECO:0000256" key="1">
    <source>
        <dbReference type="ARBA" id="ARBA00001947"/>
    </source>
</evidence>
<dbReference type="Pfam" id="PF01546">
    <property type="entry name" value="Peptidase_M20"/>
    <property type="match status" value="1"/>
</dbReference>
<organism evidence="7 8">
    <name type="scientific">Hathewaya limosa</name>
    <name type="common">Clostridium limosum</name>
    <dbReference type="NCBI Taxonomy" id="1536"/>
    <lineage>
        <taxon>Bacteria</taxon>
        <taxon>Bacillati</taxon>
        <taxon>Bacillota</taxon>
        <taxon>Clostridia</taxon>
        <taxon>Eubacteriales</taxon>
        <taxon>Clostridiaceae</taxon>
        <taxon>Hathewaya</taxon>
    </lineage>
</organism>
<dbReference type="PIRSF" id="PIRSF001123">
    <property type="entry name" value="PepA_GA"/>
    <property type="match status" value="1"/>
</dbReference>
<keyword evidence="8" id="KW-1185">Reference proteome</keyword>
<evidence type="ECO:0000256" key="4">
    <source>
        <dbReference type="ARBA" id="ARBA00022833"/>
    </source>
</evidence>
<comment type="similarity">
    <text evidence="5">Belongs to the peptidase M42 family.</text>
</comment>
<dbReference type="GO" id="GO:0045148">
    <property type="term" value="F:tripeptide aminopeptidase activity"/>
    <property type="evidence" value="ECO:0007669"/>
    <property type="project" value="UniProtKB-EC"/>
</dbReference>
<dbReference type="PANTHER" id="PTHR42994">
    <property type="entry name" value="PEPTIDASE T"/>
    <property type="match status" value="1"/>
</dbReference>
<dbReference type="InterPro" id="IPR036264">
    <property type="entry name" value="Bact_exopeptidase_dim_dom"/>
</dbReference>
<dbReference type="RefSeq" id="WP_307356335.1">
    <property type="nucleotide sequence ID" value="NZ_BAAACJ010000031.1"/>
</dbReference>
<dbReference type="InterPro" id="IPR010162">
    <property type="entry name" value="PepT-like"/>
</dbReference>
<dbReference type="InterPro" id="IPR002933">
    <property type="entry name" value="Peptidase_M20"/>
</dbReference>
<dbReference type="NCBIfam" id="TIGR01883">
    <property type="entry name" value="PepT-like"/>
    <property type="match status" value="1"/>
</dbReference>